<gene>
    <name evidence="1" type="ORF">FAM09_16025</name>
</gene>
<sequence length="207" mass="23816">MRSVFLFIVVLSGIIMSFLNKEVRLYKYLQPGAGTMTFNCTYNTFQYKGLHDTVTLNYKKFIVENEAAYCIVRTNDSNYQYSEPANFLGSAILFRNDSILLAPLGWLKPIDSLTLKDFRYAIPPVMKLTDSVFISLNDRDIVLSDFQYDTLTINGTRLDNCLKIKTTENYIGYFGPLYGAVWLSKAYGIVKWIRATERTEIRDLTKP</sequence>
<dbReference type="EMBL" id="STFF01000004">
    <property type="protein sequence ID" value="THU38187.1"/>
    <property type="molecule type" value="Genomic_DNA"/>
</dbReference>
<proteinExistence type="predicted"/>
<comment type="caution">
    <text evidence="1">The sequence shown here is derived from an EMBL/GenBank/DDBJ whole genome shotgun (WGS) entry which is preliminary data.</text>
</comment>
<evidence type="ECO:0000313" key="2">
    <source>
        <dbReference type="Proteomes" id="UP000306918"/>
    </source>
</evidence>
<name>A0A4S8HRP5_9BACT</name>
<protein>
    <submittedName>
        <fullName evidence="1">Uncharacterized protein</fullName>
    </submittedName>
</protein>
<dbReference type="AlphaFoldDB" id="A0A4S8HRP5"/>
<keyword evidence="2" id="KW-1185">Reference proteome</keyword>
<organism evidence="1 2">
    <name type="scientific">Niastella caeni</name>
    <dbReference type="NCBI Taxonomy" id="2569763"/>
    <lineage>
        <taxon>Bacteria</taxon>
        <taxon>Pseudomonadati</taxon>
        <taxon>Bacteroidota</taxon>
        <taxon>Chitinophagia</taxon>
        <taxon>Chitinophagales</taxon>
        <taxon>Chitinophagaceae</taxon>
        <taxon>Niastella</taxon>
    </lineage>
</organism>
<reference evidence="1 2" key="1">
    <citation type="submission" date="2019-04" db="EMBL/GenBank/DDBJ databases">
        <title>Niastella caeni sp. nov., isolated from activated sludge.</title>
        <authorList>
            <person name="Sheng M."/>
        </authorList>
    </citation>
    <scope>NUCLEOTIDE SEQUENCE [LARGE SCALE GENOMIC DNA]</scope>
    <source>
        <strain evidence="1 2">HX-2-15</strain>
    </source>
</reference>
<dbReference type="Proteomes" id="UP000306918">
    <property type="component" value="Unassembled WGS sequence"/>
</dbReference>
<evidence type="ECO:0000313" key="1">
    <source>
        <dbReference type="EMBL" id="THU38187.1"/>
    </source>
</evidence>
<accession>A0A4S8HRP5</accession>
<dbReference type="RefSeq" id="WP_136578143.1">
    <property type="nucleotide sequence ID" value="NZ_STFF01000004.1"/>
</dbReference>